<gene>
    <name evidence="1" type="ORF">D0Z00_002949</name>
</gene>
<organism evidence="1 2">
    <name type="scientific">Geotrichum galactomycetum</name>
    <dbReference type="NCBI Taxonomy" id="27317"/>
    <lineage>
        <taxon>Eukaryota</taxon>
        <taxon>Fungi</taxon>
        <taxon>Dikarya</taxon>
        <taxon>Ascomycota</taxon>
        <taxon>Saccharomycotina</taxon>
        <taxon>Dipodascomycetes</taxon>
        <taxon>Dipodascales</taxon>
        <taxon>Dipodascaceae</taxon>
        <taxon>Geotrichum</taxon>
    </lineage>
</organism>
<sequence length="221" mass="24296">MNMIMGVRKKEPKVLFSQQSKSSSISWLQSKSPGFLRNRKSRQPSEPLEYSNDDEVGDDDGSKFPLIDAIWEGFAMSATGQVSYYDIPDNTSTNRNAIAAANTLLLGTKGLSKRNNPNRQLVKGSGTIGLELDMASQARLLIRSIGPVTKFGTKSIAVAFGNIIKVLYFGKEESLPAEMDLSSLSSSAIHTPKQSHSRLKRHPSASMMKYNSSISMQYNAR</sequence>
<protein>
    <submittedName>
        <fullName evidence="1">Uncharacterized protein</fullName>
    </submittedName>
</protein>
<keyword evidence="2" id="KW-1185">Reference proteome</keyword>
<dbReference type="Proteomes" id="UP000744676">
    <property type="component" value="Unassembled WGS sequence"/>
</dbReference>
<reference evidence="1 2" key="1">
    <citation type="journal article" date="2020" name="Front. Microbiol.">
        <title>Phenotypic and Genetic Characterization of the Cheese Ripening Yeast Geotrichum candidum.</title>
        <authorList>
            <person name="Perkins V."/>
            <person name="Vignola S."/>
            <person name="Lessard M.H."/>
            <person name="Plante P.L."/>
            <person name="Corbeil J."/>
            <person name="Dugat-Bony E."/>
            <person name="Frenette M."/>
            <person name="Labrie S."/>
        </authorList>
    </citation>
    <scope>NUCLEOTIDE SEQUENCE [LARGE SCALE GENOMIC DNA]</scope>
    <source>
        <strain evidence="1 2">LMA-1147</strain>
    </source>
</reference>
<accession>A0ACB6V2P0</accession>
<dbReference type="EMBL" id="QVQA01000105">
    <property type="protein sequence ID" value="KAF5095961.1"/>
    <property type="molecule type" value="Genomic_DNA"/>
</dbReference>
<proteinExistence type="predicted"/>
<evidence type="ECO:0000313" key="1">
    <source>
        <dbReference type="EMBL" id="KAF5095961.1"/>
    </source>
</evidence>
<evidence type="ECO:0000313" key="2">
    <source>
        <dbReference type="Proteomes" id="UP000744676"/>
    </source>
</evidence>
<comment type="caution">
    <text evidence="1">The sequence shown here is derived from an EMBL/GenBank/DDBJ whole genome shotgun (WGS) entry which is preliminary data.</text>
</comment>
<name>A0ACB6V2P0_9ASCO</name>